<proteinExistence type="evidence at transcript level"/>
<dbReference type="AlphaFoldDB" id="B5U9D9"/>
<dbReference type="EMBL" id="AB363680">
    <property type="protein sequence ID" value="BAG74746.1"/>
    <property type="molecule type" value="mRNA"/>
</dbReference>
<sequence length="227" mass="24599">MAKGGMRVLVLAALAVGLLAAAVSGARDAMKVARGLVPEEGGDGAAPGGVAAGQQRKGARILAAETFAHHAPLPDYLDHIPRRQALATICGRTTVTIRSQYLGPYDLHNDIYNMTFYNGCAYNVTSPLRVFQCFNFGNVWEGILDNPAPNPTQYQQGEIFVQTTPGYCEMRMNRGASGTLQMLPGETVNIVYAYLWDFRPCVQELRFGNGNSYSMTNTTECQLAAVI</sequence>
<reference evidence="2" key="1">
    <citation type="journal article" date="2008" name="J. Phycol.">
        <title>REPRODUCTIVE ISOLATION BY SEX PHEROMONES IN THE CLOSTERIUM PERACEROSUM-STRIGOSUM-LITTORALE COMPLEX (ZYGNEMATALES, CHAROPHYCEAE).</title>
        <authorList>
            <person name="Tsuchikane Y."/>
            <person name="Ito M."/>
            <person name="Sekimoto H."/>
        </authorList>
    </citation>
    <scope>NUCLEOTIDE SEQUENCE</scope>
</reference>
<evidence type="ECO:0000256" key="1">
    <source>
        <dbReference type="SAM" id="SignalP"/>
    </source>
</evidence>
<keyword evidence="1" id="KW-0732">Signal</keyword>
<accession>B5U9D9</accession>
<organism evidence="2">
    <name type="scientific">Closterium peracerosum-strigosum-littorale complex</name>
    <dbReference type="NCBI Taxonomy" id="34146"/>
    <lineage>
        <taxon>Eukaryota</taxon>
        <taxon>Viridiplantae</taxon>
        <taxon>Streptophyta</taxon>
        <taxon>Zygnematophyceae</taxon>
        <taxon>Zygnematophycidae</taxon>
        <taxon>Desmidiales</taxon>
        <taxon>Closteriaceae</taxon>
        <taxon>Closterium</taxon>
    </lineage>
</organism>
<gene>
    <name evidence="2" type="primary">CpPI-A</name>
</gene>
<name>B5U9D9_9VIRI</name>
<feature type="signal peptide" evidence="1">
    <location>
        <begin position="1"/>
        <end position="25"/>
    </location>
</feature>
<protein>
    <submittedName>
        <fullName evidence="2">PR-IP inducer</fullName>
    </submittedName>
</protein>
<feature type="chain" id="PRO_5002836465" evidence="1">
    <location>
        <begin position="26"/>
        <end position="227"/>
    </location>
</feature>
<evidence type="ECO:0000313" key="2">
    <source>
        <dbReference type="EMBL" id="BAG74746.1"/>
    </source>
</evidence>